<dbReference type="SUPFAM" id="SSF52540">
    <property type="entry name" value="P-loop containing nucleoside triphosphate hydrolases"/>
    <property type="match status" value="1"/>
</dbReference>
<dbReference type="AlphaFoldDB" id="A0A8H8CQZ0"/>
<dbReference type="GO" id="GO:0003924">
    <property type="term" value="F:GTPase activity"/>
    <property type="evidence" value="ECO:0007669"/>
    <property type="project" value="InterPro"/>
</dbReference>
<dbReference type="SMART" id="SM00175">
    <property type="entry name" value="RAB"/>
    <property type="match status" value="1"/>
</dbReference>
<dbReference type="GO" id="GO:0005886">
    <property type="term" value="C:plasma membrane"/>
    <property type="evidence" value="ECO:0007669"/>
    <property type="project" value="UniProtKB-SubCell"/>
</dbReference>
<dbReference type="InterPro" id="IPR005225">
    <property type="entry name" value="Small_GTP-bd"/>
</dbReference>
<dbReference type="GO" id="GO:0007165">
    <property type="term" value="P:signal transduction"/>
    <property type="evidence" value="ECO:0007669"/>
    <property type="project" value="InterPro"/>
</dbReference>
<dbReference type="SMART" id="SM00173">
    <property type="entry name" value="RAS"/>
    <property type="match status" value="1"/>
</dbReference>
<dbReference type="Pfam" id="PF00071">
    <property type="entry name" value="Ras"/>
    <property type="match status" value="1"/>
</dbReference>
<comment type="caution">
    <text evidence="5">The sequence shown here is derived from an EMBL/GenBank/DDBJ whole genome shotgun (WGS) entry which is preliminary data.</text>
</comment>
<dbReference type="PRINTS" id="PR00449">
    <property type="entry name" value="RASTRNSFRMNG"/>
</dbReference>
<proteinExistence type="predicted"/>
<dbReference type="PROSITE" id="PS51421">
    <property type="entry name" value="RAS"/>
    <property type="match status" value="1"/>
</dbReference>
<dbReference type="FunFam" id="3.40.50.300:FF:001423">
    <property type="entry name" value="Ras family GTPase"/>
    <property type="match status" value="1"/>
</dbReference>
<sequence>MDSWRVAVLGDGGVGKTALAVQFTLNCFVGQSAFHRRSIFLSETYDPTIEDAYRKQLVVDNRMCFVEVIDTAGQEEYATLRDQWVREGQGFILVYSIASRSTFDRLEIFRQSMRRVKRGDPIFMLVGNKCDKTYEREVSKEEGAALARQFGCEFIETSAKTPTNVDRLFTNLVRSLRQTRNIEPGAPAGAPLKKEKKKSSKCVVM</sequence>
<dbReference type="EMBL" id="JAFIQS010000001">
    <property type="protein sequence ID" value="KAG5174546.1"/>
    <property type="molecule type" value="Genomic_DNA"/>
</dbReference>
<evidence type="ECO:0000256" key="4">
    <source>
        <dbReference type="SAM" id="MobiDB-lite"/>
    </source>
</evidence>
<dbReference type="Gene3D" id="3.40.50.300">
    <property type="entry name" value="P-loop containing nucleotide triphosphate hydrolases"/>
    <property type="match status" value="1"/>
</dbReference>
<dbReference type="PROSITE" id="PS51419">
    <property type="entry name" value="RAB"/>
    <property type="match status" value="1"/>
</dbReference>
<dbReference type="InterPro" id="IPR020849">
    <property type="entry name" value="Small_GTPase_Ras-type"/>
</dbReference>
<evidence type="ECO:0000256" key="1">
    <source>
        <dbReference type="ARBA" id="ARBA00004342"/>
    </source>
</evidence>
<name>A0A8H8CQZ0_PSICU</name>
<protein>
    <recommendedName>
        <fullName evidence="6">Ras protein</fullName>
    </recommendedName>
</protein>
<feature type="compositionally biased region" description="Basic residues" evidence="4">
    <location>
        <begin position="194"/>
        <end position="205"/>
    </location>
</feature>
<reference evidence="5" key="1">
    <citation type="submission" date="2021-02" db="EMBL/GenBank/DDBJ databases">
        <title>Psilocybe cubensis genome.</title>
        <authorList>
            <person name="Mckernan K.J."/>
            <person name="Crawford S."/>
            <person name="Trippe A."/>
            <person name="Kane L.T."/>
            <person name="Mclaughlin S."/>
        </authorList>
    </citation>
    <scope>NUCLEOTIDE SEQUENCE [LARGE SCALE GENOMIC DNA]</scope>
    <source>
        <strain evidence="5">MGC-MH-2018</strain>
    </source>
</reference>
<comment type="subcellular location">
    <subcellularLocation>
        <location evidence="1">Cell membrane</location>
        <topology evidence="1">Lipid-anchor</topology>
        <orientation evidence="1">Cytoplasmic side</orientation>
    </subcellularLocation>
</comment>
<dbReference type="GO" id="GO:0005525">
    <property type="term" value="F:GTP binding"/>
    <property type="evidence" value="ECO:0007669"/>
    <property type="project" value="UniProtKB-KW"/>
</dbReference>
<gene>
    <name evidence="5" type="ORF">JR316_001207</name>
</gene>
<evidence type="ECO:0000256" key="2">
    <source>
        <dbReference type="ARBA" id="ARBA00022741"/>
    </source>
</evidence>
<feature type="region of interest" description="Disordered" evidence="4">
    <location>
        <begin position="183"/>
        <end position="205"/>
    </location>
</feature>
<dbReference type="PANTHER" id="PTHR24070">
    <property type="entry name" value="RAS, DI-RAS, AND RHEB FAMILY MEMBERS OF SMALL GTPASE SUPERFAMILY"/>
    <property type="match status" value="1"/>
</dbReference>
<keyword evidence="2" id="KW-0547">Nucleotide-binding</keyword>
<dbReference type="SMART" id="SM00174">
    <property type="entry name" value="RHO"/>
    <property type="match status" value="1"/>
</dbReference>
<dbReference type="InterPro" id="IPR027417">
    <property type="entry name" value="P-loop_NTPase"/>
</dbReference>
<evidence type="ECO:0000313" key="5">
    <source>
        <dbReference type="EMBL" id="KAG5174546.1"/>
    </source>
</evidence>
<organism evidence="5">
    <name type="scientific">Psilocybe cubensis</name>
    <name type="common">Psychedelic mushroom</name>
    <name type="synonym">Stropharia cubensis</name>
    <dbReference type="NCBI Taxonomy" id="181762"/>
    <lineage>
        <taxon>Eukaryota</taxon>
        <taxon>Fungi</taxon>
        <taxon>Dikarya</taxon>
        <taxon>Basidiomycota</taxon>
        <taxon>Agaricomycotina</taxon>
        <taxon>Agaricomycetes</taxon>
        <taxon>Agaricomycetidae</taxon>
        <taxon>Agaricales</taxon>
        <taxon>Agaricineae</taxon>
        <taxon>Strophariaceae</taxon>
        <taxon>Psilocybe</taxon>
    </lineage>
</organism>
<dbReference type="NCBIfam" id="TIGR00231">
    <property type="entry name" value="small_GTP"/>
    <property type="match status" value="1"/>
</dbReference>
<dbReference type="InterPro" id="IPR001806">
    <property type="entry name" value="Small_GTPase"/>
</dbReference>
<evidence type="ECO:0000256" key="3">
    <source>
        <dbReference type="ARBA" id="ARBA00023134"/>
    </source>
</evidence>
<evidence type="ECO:0008006" key="6">
    <source>
        <dbReference type="Google" id="ProtNLM"/>
    </source>
</evidence>
<accession>A0A8H8CQZ0</accession>
<keyword evidence="3" id="KW-0342">GTP-binding</keyword>